<organism evidence="1 2">
    <name type="scientific">Winogradskyella poriferorum</name>
    <dbReference type="NCBI Taxonomy" id="307627"/>
    <lineage>
        <taxon>Bacteria</taxon>
        <taxon>Pseudomonadati</taxon>
        <taxon>Bacteroidota</taxon>
        <taxon>Flavobacteriia</taxon>
        <taxon>Flavobacteriales</taxon>
        <taxon>Flavobacteriaceae</taxon>
        <taxon>Winogradskyella</taxon>
    </lineage>
</organism>
<gene>
    <name evidence="1" type="ORF">V1468_05765</name>
</gene>
<sequence length="75" mass="9352">MKKDKYTYNLMKYYDDYKKTFGFLDERTYYVLRYKGKIGALLKGEEISLKDDGIFIEENWYRYHYYLTNKIPIYL</sequence>
<name>A0ABU7W4B6_9FLAO</name>
<evidence type="ECO:0000313" key="1">
    <source>
        <dbReference type="EMBL" id="MEF3078500.1"/>
    </source>
</evidence>
<dbReference type="EMBL" id="JAZHOU010000001">
    <property type="protein sequence ID" value="MEF3078500.1"/>
    <property type="molecule type" value="Genomic_DNA"/>
</dbReference>
<comment type="caution">
    <text evidence="1">The sequence shown here is derived from an EMBL/GenBank/DDBJ whole genome shotgun (WGS) entry which is preliminary data.</text>
</comment>
<keyword evidence="2" id="KW-1185">Reference proteome</keyword>
<accession>A0ABU7W4B6</accession>
<evidence type="ECO:0000313" key="2">
    <source>
        <dbReference type="Proteomes" id="UP001356704"/>
    </source>
</evidence>
<reference evidence="1 2" key="1">
    <citation type="submission" date="2024-02" db="EMBL/GenBank/DDBJ databases">
        <title>Winogradskyella poriferorum JCM 12885.</title>
        <authorList>
            <person name="Zhang D.-F."/>
            <person name="Fu Z.-Y."/>
        </authorList>
    </citation>
    <scope>NUCLEOTIDE SEQUENCE [LARGE SCALE GENOMIC DNA]</scope>
    <source>
        <strain evidence="1 2">JCM 12885</strain>
    </source>
</reference>
<dbReference type="RefSeq" id="WP_331809269.1">
    <property type="nucleotide sequence ID" value="NZ_JAZHOU010000001.1"/>
</dbReference>
<proteinExistence type="predicted"/>
<dbReference type="Proteomes" id="UP001356704">
    <property type="component" value="Unassembled WGS sequence"/>
</dbReference>
<protein>
    <submittedName>
        <fullName evidence="1">Uncharacterized protein</fullName>
    </submittedName>
</protein>